<evidence type="ECO:0000313" key="4">
    <source>
        <dbReference type="EMBL" id="ABG38270.1"/>
    </source>
</evidence>
<reference evidence="4" key="2">
    <citation type="submission" date="2006-05" db="EMBL/GenBank/DDBJ databases">
        <authorList>
            <person name="Sun X."/>
            <person name="Tang Y."/>
            <person name="Meng X."/>
            <person name="Zhang W."/>
            <person name="Xu Z."/>
            <person name="Song R."/>
        </authorList>
    </citation>
    <scope>NUCLEOTIDE SEQUENCE</scope>
</reference>
<dbReference type="InterPro" id="IPR023779">
    <property type="entry name" value="Chromodomain_CS"/>
</dbReference>
<proteinExistence type="predicted"/>
<dbReference type="InterPro" id="IPR000953">
    <property type="entry name" value="Chromo/chromo_shadow_dom"/>
</dbReference>
<reference evidence="4" key="1">
    <citation type="journal article" date="2006" name="Acta Biochim. Biophys. Sin.">
        <title>Sequencing and analysis of a genomic fragment provide an insight into the Dunaliella viridis genomic sequence.</title>
        <authorList>
            <person name="Sun X.M."/>
            <person name="Tang Y.P."/>
            <person name="Meng X.Z."/>
            <person name="Zhang W.W."/>
            <person name="Li S."/>
            <person name="Deng Z.R."/>
            <person name="Xu Z.K."/>
            <person name="Song R.T."/>
        </authorList>
    </citation>
    <scope>NUCLEOTIDE SEQUENCE</scope>
</reference>
<dbReference type="InterPro" id="IPR023780">
    <property type="entry name" value="Chromo_domain"/>
</dbReference>
<dbReference type="EMBL" id="DQ641395">
    <property type="protein sequence ID" value="ABG38270.1"/>
    <property type="molecule type" value="Genomic_DNA"/>
</dbReference>
<name>Q0ZBM6_9CHLO</name>
<dbReference type="InterPro" id="IPR056924">
    <property type="entry name" value="SH3_Tf2-1"/>
</dbReference>
<evidence type="ECO:0000256" key="1">
    <source>
        <dbReference type="ARBA" id="ARBA00004123"/>
    </source>
</evidence>
<dbReference type="CDD" id="cd00024">
    <property type="entry name" value="CD_CSD"/>
    <property type="match status" value="1"/>
</dbReference>
<dbReference type="PANTHER" id="PTHR46148:SF52">
    <property type="entry name" value="OS04G0603800 PROTEIN"/>
    <property type="match status" value="1"/>
</dbReference>
<dbReference type="PANTHER" id="PTHR46148">
    <property type="entry name" value="CHROMO DOMAIN-CONTAINING PROTEIN"/>
    <property type="match status" value="1"/>
</dbReference>
<dbReference type="GO" id="GO:0005634">
    <property type="term" value="C:nucleus"/>
    <property type="evidence" value="ECO:0007669"/>
    <property type="project" value="UniProtKB-SubCell"/>
</dbReference>
<protein>
    <recommendedName>
        <fullName evidence="3">Chromo domain-containing protein</fullName>
    </recommendedName>
</protein>
<sequence length="264" mass="29997">MTGQGDGAAAVAATKHPPCKTQRCLRQGKRRTAVVMSVTVWQWIHSEKLVGKPGLKFSDGGMVGEIQLLKRHSLAAQQRQKHYADKKLRPLSFELGDEVLLSSKNLKTLSHPNCTPKLLPKWLGPFPIIGKCAKPHSPQNDAGEEVLAYKLELPEYMKIHPVFHVSLLKPYRRDGRVQPPPMPVTVEGEEWFLVEAILDHKDELVEVKPKTKHSPAKHELQRFYHVKWLGMGEEENSWEPEDNVRNLDIFPSYLAYRKISPLSP</sequence>
<dbReference type="PROSITE" id="PS00598">
    <property type="entry name" value="CHROMO_1"/>
    <property type="match status" value="1"/>
</dbReference>
<dbReference type="SMART" id="SM00298">
    <property type="entry name" value="CHROMO"/>
    <property type="match status" value="1"/>
</dbReference>
<comment type="subcellular location">
    <subcellularLocation>
        <location evidence="1">Nucleus</location>
    </subcellularLocation>
</comment>
<dbReference type="InterPro" id="IPR016197">
    <property type="entry name" value="Chromo-like_dom_sf"/>
</dbReference>
<dbReference type="PROSITE" id="PS50013">
    <property type="entry name" value="CHROMO_2"/>
    <property type="match status" value="1"/>
</dbReference>
<dbReference type="SUPFAM" id="SSF54160">
    <property type="entry name" value="Chromo domain-like"/>
    <property type="match status" value="1"/>
</dbReference>
<dbReference type="Pfam" id="PF00385">
    <property type="entry name" value="Chromo"/>
    <property type="match status" value="1"/>
</dbReference>
<dbReference type="AlphaFoldDB" id="Q0ZBM6"/>
<dbReference type="Pfam" id="PF24626">
    <property type="entry name" value="SH3_Tf2-1"/>
    <property type="match status" value="1"/>
</dbReference>
<evidence type="ECO:0000259" key="3">
    <source>
        <dbReference type="PROSITE" id="PS50013"/>
    </source>
</evidence>
<dbReference type="Gene3D" id="2.40.50.40">
    <property type="match status" value="1"/>
</dbReference>
<feature type="domain" description="Chromo" evidence="3">
    <location>
        <begin position="192"/>
        <end position="264"/>
    </location>
</feature>
<evidence type="ECO:0000256" key="2">
    <source>
        <dbReference type="ARBA" id="ARBA00023242"/>
    </source>
</evidence>
<keyword evidence="2" id="KW-0539">Nucleus</keyword>
<accession>Q0ZBM6</accession>
<organism evidence="4">
    <name type="scientific">Dunaliella viridis</name>
    <dbReference type="NCBI Taxonomy" id="140095"/>
    <lineage>
        <taxon>Eukaryota</taxon>
        <taxon>Viridiplantae</taxon>
        <taxon>Chlorophyta</taxon>
        <taxon>core chlorophytes</taxon>
        <taxon>Chlorophyceae</taxon>
        <taxon>CS clade</taxon>
        <taxon>Chlamydomonadales</taxon>
        <taxon>Dunaliellaceae</taxon>
        <taxon>Dunaliella</taxon>
    </lineage>
</organism>